<accession>A0ABU3LHY6</accession>
<sequence>MKKLMIIAFLTVSNVICVAQESVLLRYKMKKGEKYQLTMTMKQDMGATGGMNMKFKFNSSIGEVNKGSYVSETKVKALSMDMLQGGNVMSYDSTKSDDELDMMGKQMKAQFAPFFKATIYTTTSSRGKVTNTEIKPNTPALNQFKDQNNSIEYPEEKVKVGSTWSDENENQGMKMKTIYTVSKITKDKVLIDVTGNVSGLGTGKITGKVVVERASGIPSSSEINVNVNAGGAEVKISTKAIMKKI</sequence>
<dbReference type="InterPro" id="IPR046230">
    <property type="entry name" value="DUF6263"/>
</dbReference>
<name>A0ABU3LHY6_9FLAO</name>
<dbReference type="Pfam" id="PF19777">
    <property type="entry name" value="DUF6263"/>
    <property type="match status" value="1"/>
</dbReference>
<dbReference type="EMBL" id="JAVTTO010000004">
    <property type="protein sequence ID" value="MDT7832921.1"/>
    <property type="molecule type" value="Genomic_DNA"/>
</dbReference>
<organism evidence="1 2">
    <name type="scientific">Asprobacillus argus</name>
    <dbReference type="NCBI Taxonomy" id="3076534"/>
    <lineage>
        <taxon>Bacteria</taxon>
        <taxon>Pseudomonadati</taxon>
        <taxon>Bacteroidota</taxon>
        <taxon>Flavobacteriia</taxon>
        <taxon>Flavobacteriales</taxon>
        <taxon>Flavobacteriaceae</taxon>
        <taxon>Asprobacillus</taxon>
    </lineage>
</organism>
<comment type="caution">
    <text evidence="1">The sequence shown here is derived from an EMBL/GenBank/DDBJ whole genome shotgun (WGS) entry which is preliminary data.</text>
</comment>
<gene>
    <name evidence="1" type="ORF">RQM59_11055</name>
</gene>
<keyword evidence="2" id="KW-1185">Reference proteome</keyword>
<evidence type="ECO:0000313" key="2">
    <source>
        <dbReference type="Proteomes" id="UP001257277"/>
    </source>
</evidence>
<dbReference type="Proteomes" id="UP001257277">
    <property type="component" value="Unassembled WGS sequence"/>
</dbReference>
<evidence type="ECO:0000313" key="1">
    <source>
        <dbReference type="EMBL" id="MDT7832921.1"/>
    </source>
</evidence>
<reference evidence="1 2" key="1">
    <citation type="submission" date="2023-09" db="EMBL/GenBank/DDBJ databases">
        <title>Novel taxa isolated from Blanes Bay.</title>
        <authorList>
            <person name="Rey-Velasco X."/>
            <person name="Lucena T."/>
        </authorList>
    </citation>
    <scope>NUCLEOTIDE SEQUENCE [LARGE SCALE GENOMIC DNA]</scope>
    <source>
        <strain evidence="1 2">S356</strain>
    </source>
</reference>
<protein>
    <submittedName>
        <fullName evidence="1">DUF6263 family protein</fullName>
    </submittedName>
</protein>
<dbReference type="RefSeq" id="WP_349242173.1">
    <property type="nucleotide sequence ID" value="NZ_JAVTTO010000004.1"/>
</dbReference>
<proteinExistence type="predicted"/>